<keyword evidence="2 6" id="KW-0812">Transmembrane</keyword>
<feature type="domain" description="Lipopolysaccharide assembly protein A" evidence="7">
    <location>
        <begin position="22"/>
        <end position="78"/>
    </location>
</feature>
<feature type="region of interest" description="Disordered" evidence="5">
    <location>
        <begin position="75"/>
        <end position="102"/>
    </location>
</feature>
<evidence type="ECO:0000313" key="8">
    <source>
        <dbReference type="EMBL" id="TXH91905.1"/>
    </source>
</evidence>
<comment type="caution">
    <text evidence="8">The sequence shown here is derived from an EMBL/GenBank/DDBJ whole genome shotgun (WGS) entry which is preliminary data.</text>
</comment>
<sequence>MRLLIWIFRLFLFLLLFGFAVKNDDVVVLRFFFGTQWHVPLVLVILLFVVLGVLIGVTATVATLYRQHREIGHLREEKGRAAPSETRSQLPLAHGPDLPETY</sequence>
<proteinExistence type="predicted"/>
<evidence type="ECO:0000313" key="9">
    <source>
        <dbReference type="Proteomes" id="UP000321192"/>
    </source>
</evidence>
<organism evidence="8 9">
    <name type="scientific">Thauera aminoaromatica</name>
    <dbReference type="NCBI Taxonomy" id="164330"/>
    <lineage>
        <taxon>Bacteria</taxon>
        <taxon>Pseudomonadati</taxon>
        <taxon>Pseudomonadota</taxon>
        <taxon>Betaproteobacteria</taxon>
        <taxon>Rhodocyclales</taxon>
        <taxon>Zoogloeaceae</taxon>
        <taxon>Thauera</taxon>
    </lineage>
</organism>
<dbReference type="GO" id="GO:0005886">
    <property type="term" value="C:plasma membrane"/>
    <property type="evidence" value="ECO:0007669"/>
    <property type="project" value="InterPro"/>
</dbReference>
<keyword evidence="3 6" id="KW-1133">Transmembrane helix</keyword>
<feature type="transmembrane region" description="Helical" evidence="6">
    <location>
        <begin position="44"/>
        <end position="65"/>
    </location>
</feature>
<dbReference type="RefSeq" id="WP_276656524.1">
    <property type="nucleotide sequence ID" value="NZ_SSFD01000024.1"/>
</dbReference>
<evidence type="ECO:0000256" key="6">
    <source>
        <dbReference type="SAM" id="Phobius"/>
    </source>
</evidence>
<accession>A0A5C7T9X9</accession>
<evidence type="ECO:0000256" key="5">
    <source>
        <dbReference type="SAM" id="MobiDB-lite"/>
    </source>
</evidence>
<keyword evidence="4 6" id="KW-0472">Membrane</keyword>
<evidence type="ECO:0000256" key="2">
    <source>
        <dbReference type="ARBA" id="ARBA00022692"/>
    </source>
</evidence>
<evidence type="ECO:0000256" key="1">
    <source>
        <dbReference type="ARBA" id="ARBA00022475"/>
    </source>
</evidence>
<dbReference type="Pfam" id="PF06305">
    <property type="entry name" value="LapA_dom"/>
    <property type="match status" value="1"/>
</dbReference>
<keyword evidence="1" id="KW-1003">Cell membrane</keyword>
<evidence type="ECO:0000256" key="3">
    <source>
        <dbReference type="ARBA" id="ARBA00022989"/>
    </source>
</evidence>
<evidence type="ECO:0000256" key="4">
    <source>
        <dbReference type="ARBA" id="ARBA00023136"/>
    </source>
</evidence>
<dbReference type="EMBL" id="SSFD01000024">
    <property type="protein sequence ID" value="TXH91905.1"/>
    <property type="molecule type" value="Genomic_DNA"/>
</dbReference>
<reference evidence="8 9" key="1">
    <citation type="submission" date="2018-09" db="EMBL/GenBank/DDBJ databases">
        <title>Metagenome Assembled Genomes from an Advanced Water Purification Facility.</title>
        <authorList>
            <person name="Stamps B.W."/>
            <person name="Spear J.R."/>
        </authorList>
    </citation>
    <scope>NUCLEOTIDE SEQUENCE [LARGE SCALE GENOMIC DNA]</scope>
    <source>
        <strain evidence="8">Bin_27_1</strain>
    </source>
</reference>
<protein>
    <submittedName>
        <fullName evidence="8">DUF1049 domain-containing protein</fullName>
    </submittedName>
</protein>
<dbReference type="InterPro" id="IPR010445">
    <property type="entry name" value="LapA_dom"/>
</dbReference>
<name>A0A5C7T9X9_THASP</name>
<evidence type="ECO:0000259" key="7">
    <source>
        <dbReference type="Pfam" id="PF06305"/>
    </source>
</evidence>
<gene>
    <name evidence="8" type="ORF">E6Q80_01525</name>
</gene>
<dbReference type="Proteomes" id="UP000321192">
    <property type="component" value="Unassembled WGS sequence"/>
</dbReference>
<dbReference type="AlphaFoldDB" id="A0A5C7T9X9"/>